<reference evidence="2" key="1">
    <citation type="submission" date="2020-07" db="EMBL/GenBank/DDBJ databases">
        <title>Multicomponent nature underlies the extraordinary mechanical properties of spider dragline silk.</title>
        <authorList>
            <person name="Kono N."/>
            <person name="Nakamura H."/>
            <person name="Mori M."/>
            <person name="Yoshida Y."/>
            <person name="Ohtoshi R."/>
            <person name="Malay A.D."/>
            <person name="Moran D.A.P."/>
            <person name="Tomita M."/>
            <person name="Numata K."/>
            <person name="Arakawa K."/>
        </authorList>
    </citation>
    <scope>NUCLEOTIDE SEQUENCE</scope>
</reference>
<protein>
    <submittedName>
        <fullName evidence="2">Uncharacterized protein</fullName>
    </submittedName>
</protein>
<keyword evidence="3" id="KW-1185">Reference proteome</keyword>
<organism evidence="2 3">
    <name type="scientific">Trichonephila clavata</name>
    <name type="common">Joro spider</name>
    <name type="synonym">Nephila clavata</name>
    <dbReference type="NCBI Taxonomy" id="2740835"/>
    <lineage>
        <taxon>Eukaryota</taxon>
        <taxon>Metazoa</taxon>
        <taxon>Ecdysozoa</taxon>
        <taxon>Arthropoda</taxon>
        <taxon>Chelicerata</taxon>
        <taxon>Arachnida</taxon>
        <taxon>Araneae</taxon>
        <taxon>Araneomorphae</taxon>
        <taxon>Entelegynae</taxon>
        <taxon>Araneoidea</taxon>
        <taxon>Nephilidae</taxon>
        <taxon>Trichonephila</taxon>
    </lineage>
</organism>
<feature type="region of interest" description="Disordered" evidence="1">
    <location>
        <begin position="290"/>
        <end position="336"/>
    </location>
</feature>
<dbReference type="AlphaFoldDB" id="A0A8X6J8P8"/>
<accession>A0A8X6J8P8</accession>
<dbReference type="EMBL" id="BMAO01017364">
    <property type="protein sequence ID" value="GFR15158.1"/>
    <property type="molecule type" value="Genomic_DNA"/>
</dbReference>
<dbReference type="OrthoDB" id="6437285at2759"/>
<sequence>MEAKHVNAFRPHDIMWEKVSKSLLKNPDGLLKNTDKRMVYMYGNMCFVKKDLTFGLRTVHPEEVHFIQTTQVPILLYELPPSSLQCRAQPNVARRSFEPYGQMLYHRTILEPHTAYPIPDGTHYLMLTVQKTAFGLDIIPESLLPQLFQKGFYLGDFRKMKRFEQTPYKLPPPTPAHGLKRPLKETHPPKKRGRIMRLVQIPEPIEIPEPVQIPEPIQIPVPVHIPEPQLLYPEPELLYPQPVQIPETELLYPEPVQIPDLEQIPEPMQIPEPDTALLDQLLSSVYEQEPQAFQSRSNGERQKCIRLMESGDERRVKKSLGDRMERKLEPGSRDDP</sequence>
<dbReference type="Proteomes" id="UP000887116">
    <property type="component" value="Unassembled WGS sequence"/>
</dbReference>
<feature type="region of interest" description="Disordered" evidence="1">
    <location>
        <begin position="166"/>
        <end position="187"/>
    </location>
</feature>
<evidence type="ECO:0000313" key="3">
    <source>
        <dbReference type="Proteomes" id="UP000887116"/>
    </source>
</evidence>
<feature type="compositionally biased region" description="Basic and acidic residues" evidence="1">
    <location>
        <begin position="309"/>
        <end position="336"/>
    </location>
</feature>
<name>A0A8X6J8P8_TRICU</name>
<evidence type="ECO:0000256" key="1">
    <source>
        <dbReference type="SAM" id="MobiDB-lite"/>
    </source>
</evidence>
<proteinExistence type="predicted"/>
<evidence type="ECO:0000313" key="2">
    <source>
        <dbReference type="EMBL" id="GFR15158.1"/>
    </source>
</evidence>
<comment type="caution">
    <text evidence="2">The sequence shown here is derived from an EMBL/GenBank/DDBJ whole genome shotgun (WGS) entry which is preliminary data.</text>
</comment>
<gene>
    <name evidence="2" type="primary">NCL1_54228</name>
    <name evidence="2" type="ORF">TNCT_284171</name>
</gene>